<reference evidence="2 3" key="1">
    <citation type="submission" date="2019-12" db="EMBL/GenBank/DDBJ databases">
        <title>complete genome sequences of Pseudomonas otitidis str. WP8-S17-CRE-03 isolated from wastewater treatment plant effluent.</title>
        <authorList>
            <person name="Sekizuka T."/>
            <person name="Itokawa K."/>
            <person name="Yatsu K."/>
            <person name="Inamine Y."/>
            <person name="Kuroda M."/>
        </authorList>
    </citation>
    <scope>NUCLEOTIDE SEQUENCE [LARGE SCALE GENOMIC DNA]</scope>
    <source>
        <strain evidence="2 3">WP8-S17-CRE-03</strain>
    </source>
</reference>
<name>A0A6S5RFQ1_9GAMM</name>
<dbReference type="EMBL" id="AP022213">
    <property type="protein sequence ID" value="BBT14033.1"/>
    <property type="molecule type" value="Genomic_DNA"/>
</dbReference>
<accession>A0A6S5RFQ1</accession>
<dbReference type="RefSeq" id="WP_197971115.1">
    <property type="nucleotide sequence ID" value="NZ_AP022213.1"/>
</dbReference>
<dbReference type="AlphaFoldDB" id="A0A6S5RFQ1"/>
<organism evidence="2 3">
    <name type="scientific">Metapseudomonas otitidis</name>
    <dbReference type="NCBI Taxonomy" id="319939"/>
    <lineage>
        <taxon>Bacteria</taxon>
        <taxon>Pseudomonadati</taxon>
        <taxon>Pseudomonadota</taxon>
        <taxon>Gammaproteobacteria</taxon>
        <taxon>Pseudomonadales</taxon>
        <taxon>Pseudomonadaceae</taxon>
        <taxon>Metapseudomonas</taxon>
    </lineage>
</organism>
<proteinExistence type="predicted"/>
<feature type="domain" description="DUF4180" evidence="1">
    <location>
        <begin position="27"/>
        <end position="134"/>
    </location>
</feature>
<dbReference type="Pfam" id="PF13788">
    <property type="entry name" value="DUF4180"/>
    <property type="match status" value="1"/>
</dbReference>
<evidence type="ECO:0000313" key="2">
    <source>
        <dbReference type="EMBL" id="BBT14033.1"/>
    </source>
</evidence>
<evidence type="ECO:0000259" key="1">
    <source>
        <dbReference type="Pfam" id="PF13788"/>
    </source>
</evidence>
<evidence type="ECO:0000313" key="3">
    <source>
        <dbReference type="Proteomes" id="UP000515591"/>
    </source>
</evidence>
<sequence length="142" mass="15309">MSSAMLGIGMVKRERNGMSTRIINGFTVFMLPDLCPQLRTEAEVTDLIGDAFATRADWVAVPVAQLSPMFLNLSSGFAGAVIQKFVNYRVGLAVVGQIDDALAGSSALRDFVYETNRGSACWFVDDLAALEEKLQSLTAGHC</sequence>
<protein>
    <recommendedName>
        <fullName evidence="1">DUF4180 domain-containing protein</fullName>
    </recommendedName>
</protein>
<dbReference type="Proteomes" id="UP000515591">
    <property type="component" value="Chromosome"/>
</dbReference>
<dbReference type="InterPro" id="IPR025438">
    <property type="entry name" value="DUF4180"/>
</dbReference>
<gene>
    <name evidence="2" type="ORF">WP8S17C03_00820</name>
</gene>